<name>A0A8J4CPE1_9CHLO</name>
<dbReference type="Proteomes" id="UP000747110">
    <property type="component" value="Unassembled WGS sequence"/>
</dbReference>
<gene>
    <name evidence="2" type="ORF">Vretifemale_13586</name>
</gene>
<organism evidence="2 3">
    <name type="scientific">Volvox reticuliferus</name>
    <dbReference type="NCBI Taxonomy" id="1737510"/>
    <lineage>
        <taxon>Eukaryota</taxon>
        <taxon>Viridiplantae</taxon>
        <taxon>Chlorophyta</taxon>
        <taxon>core chlorophytes</taxon>
        <taxon>Chlorophyceae</taxon>
        <taxon>CS clade</taxon>
        <taxon>Chlamydomonadales</taxon>
        <taxon>Volvocaceae</taxon>
        <taxon>Volvox</taxon>
    </lineage>
</organism>
<protein>
    <submittedName>
        <fullName evidence="2">Uncharacterized protein</fullName>
    </submittedName>
</protein>
<feature type="region of interest" description="Disordered" evidence="1">
    <location>
        <begin position="44"/>
        <end position="63"/>
    </location>
</feature>
<accession>A0A8J4CPE1</accession>
<reference evidence="2" key="1">
    <citation type="journal article" date="2021" name="Proc. Natl. Acad. Sci. U.S.A.">
        <title>Three genomes in the algal genus Volvox reveal the fate of a haploid sex-determining region after a transition to homothallism.</title>
        <authorList>
            <person name="Yamamoto K."/>
            <person name="Hamaji T."/>
            <person name="Kawai-Toyooka H."/>
            <person name="Matsuzaki R."/>
            <person name="Takahashi F."/>
            <person name="Nishimura Y."/>
            <person name="Kawachi M."/>
            <person name="Noguchi H."/>
            <person name="Minakuchi Y."/>
            <person name="Umen J.G."/>
            <person name="Toyoda A."/>
            <person name="Nozaki H."/>
        </authorList>
    </citation>
    <scope>NUCLEOTIDE SEQUENCE</scope>
    <source>
        <strain evidence="2">NIES-3786</strain>
    </source>
</reference>
<evidence type="ECO:0000313" key="2">
    <source>
        <dbReference type="EMBL" id="GIL84955.1"/>
    </source>
</evidence>
<dbReference type="EMBL" id="BNCP01000031">
    <property type="protein sequence ID" value="GIL84955.1"/>
    <property type="molecule type" value="Genomic_DNA"/>
</dbReference>
<comment type="caution">
    <text evidence="2">The sequence shown here is derived from an EMBL/GenBank/DDBJ whole genome shotgun (WGS) entry which is preliminary data.</text>
</comment>
<evidence type="ECO:0000313" key="3">
    <source>
        <dbReference type="Proteomes" id="UP000747110"/>
    </source>
</evidence>
<proteinExistence type="predicted"/>
<evidence type="ECO:0000256" key="1">
    <source>
        <dbReference type="SAM" id="MobiDB-lite"/>
    </source>
</evidence>
<sequence>MCDYNLPVMAPVGTIEIKSEMQDGMMHAPSRLCYIFSSNAQETPTKLLTTPGPSRPQGQEDWPSGPVKLDMLLTKQQVNNLPVFCRLPKFDGKHVKPWASFEGCSEKQWRSAFTLFKGMQVCNDGLD</sequence>
<dbReference type="AlphaFoldDB" id="A0A8J4CPE1"/>
<keyword evidence="3" id="KW-1185">Reference proteome</keyword>